<evidence type="ECO:0000256" key="5">
    <source>
        <dbReference type="ARBA" id="ARBA00023244"/>
    </source>
</evidence>
<dbReference type="InterPro" id="IPR039793">
    <property type="entry name" value="UROS/Hem4"/>
</dbReference>
<dbReference type="SUPFAM" id="SSF69618">
    <property type="entry name" value="HemD-like"/>
    <property type="match status" value="1"/>
</dbReference>
<evidence type="ECO:0000313" key="12">
    <source>
        <dbReference type="Proteomes" id="UP000580797"/>
    </source>
</evidence>
<comment type="similarity">
    <text evidence="2 9">Belongs to the uroporphyrinogen-III synthase family.</text>
</comment>
<dbReference type="PANTHER" id="PTHR38042:SF1">
    <property type="entry name" value="UROPORPHYRINOGEN-III SYNTHASE, CHLOROPLASTIC"/>
    <property type="match status" value="1"/>
</dbReference>
<organism evidence="11 12">
    <name type="scientific">Neomicrococcus aestuarii</name>
    <dbReference type="NCBI Taxonomy" id="556325"/>
    <lineage>
        <taxon>Bacteria</taxon>
        <taxon>Bacillati</taxon>
        <taxon>Actinomycetota</taxon>
        <taxon>Actinomycetes</taxon>
        <taxon>Micrococcales</taxon>
        <taxon>Micrococcaceae</taxon>
        <taxon>Neomicrococcus</taxon>
    </lineage>
</organism>
<feature type="domain" description="Tetrapyrrole biosynthesis uroporphyrinogen III synthase" evidence="10">
    <location>
        <begin position="15"/>
        <end position="275"/>
    </location>
</feature>
<dbReference type="CDD" id="cd06578">
    <property type="entry name" value="HemD"/>
    <property type="match status" value="1"/>
</dbReference>
<proteinExistence type="inferred from homology"/>
<dbReference type="GO" id="GO:0008168">
    <property type="term" value="F:methyltransferase activity"/>
    <property type="evidence" value="ECO:0007669"/>
    <property type="project" value="UniProtKB-KW"/>
</dbReference>
<comment type="catalytic activity">
    <reaction evidence="8 9">
        <text>hydroxymethylbilane = uroporphyrinogen III + H2O</text>
        <dbReference type="Rhea" id="RHEA:18965"/>
        <dbReference type="ChEBI" id="CHEBI:15377"/>
        <dbReference type="ChEBI" id="CHEBI:57308"/>
        <dbReference type="ChEBI" id="CHEBI:57845"/>
        <dbReference type="EC" id="4.2.1.75"/>
    </reaction>
</comment>
<dbReference type="GO" id="GO:0032259">
    <property type="term" value="P:methylation"/>
    <property type="evidence" value="ECO:0007669"/>
    <property type="project" value="UniProtKB-KW"/>
</dbReference>
<reference evidence="11 12" key="1">
    <citation type="submission" date="2020-08" db="EMBL/GenBank/DDBJ databases">
        <title>Sequencing the genomes of 1000 actinobacteria strains.</title>
        <authorList>
            <person name="Klenk H.-P."/>
        </authorList>
    </citation>
    <scope>NUCLEOTIDE SEQUENCE [LARGE SCALE GENOMIC DNA]</scope>
    <source>
        <strain evidence="11 12">DSM 105783</strain>
    </source>
</reference>
<dbReference type="PANTHER" id="PTHR38042">
    <property type="entry name" value="UROPORPHYRINOGEN-III SYNTHASE, CHLOROPLASTIC"/>
    <property type="match status" value="1"/>
</dbReference>
<keyword evidence="11" id="KW-0808">Transferase</keyword>
<evidence type="ECO:0000259" key="10">
    <source>
        <dbReference type="Pfam" id="PF02602"/>
    </source>
</evidence>
<evidence type="ECO:0000256" key="6">
    <source>
        <dbReference type="ARBA" id="ARBA00037589"/>
    </source>
</evidence>
<evidence type="ECO:0000313" key="11">
    <source>
        <dbReference type="EMBL" id="MBB5513691.1"/>
    </source>
</evidence>
<evidence type="ECO:0000256" key="7">
    <source>
        <dbReference type="ARBA" id="ARBA00040167"/>
    </source>
</evidence>
<gene>
    <name evidence="11" type="ORF">HD598_002378</name>
</gene>
<keyword evidence="11" id="KW-0489">Methyltransferase</keyword>
<dbReference type="GO" id="GO:0006782">
    <property type="term" value="P:protoporphyrinogen IX biosynthetic process"/>
    <property type="evidence" value="ECO:0007669"/>
    <property type="project" value="UniProtKB-UniRule"/>
</dbReference>
<sequence length="283" mass="30006">MRIAVLRSADRAGAFVTEIRNSGHTPVLCPLIDFAFPENTTAIDRSLKRWLAREYDAAIFTSITTVRALKQRAIALGASGASVQWERPAGELISVGDPTKRALEAEGFGVDRMPSPEQSAAGILEMLSKEPIRNGGQRIYLPHANLADPKLEIGLKALGYEVDAVDAYLTVDAPADPTHRITAPLKVAMSGAGGVVLDDSITLEPQDFAEEVRSGRIEAVLLTSPSIARKFVELVGTVPPETRVVAIGKSTGAEATALGLTVAGIAERPDAASMLAQLETKNS</sequence>
<comment type="pathway">
    <text evidence="1 9">Porphyrin-containing compound metabolism; protoporphyrin-IX biosynthesis; coproporphyrinogen-III from 5-aminolevulinate: step 3/4.</text>
</comment>
<dbReference type="GO" id="GO:0004852">
    <property type="term" value="F:uroporphyrinogen-III synthase activity"/>
    <property type="evidence" value="ECO:0007669"/>
    <property type="project" value="UniProtKB-UniRule"/>
</dbReference>
<name>A0A7W8TY80_9MICC</name>
<dbReference type="Gene3D" id="3.40.50.10090">
    <property type="match status" value="2"/>
</dbReference>
<evidence type="ECO:0000256" key="4">
    <source>
        <dbReference type="ARBA" id="ARBA00023239"/>
    </source>
</evidence>
<evidence type="ECO:0000256" key="9">
    <source>
        <dbReference type="RuleBase" id="RU366031"/>
    </source>
</evidence>
<evidence type="ECO:0000256" key="2">
    <source>
        <dbReference type="ARBA" id="ARBA00008133"/>
    </source>
</evidence>
<accession>A0A7W8TY80</accession>
<comment type="function">
    <text evidence="6 9">Catalyzes cyclization of the linear tetrapyrrole, hydroxymethylbilane, to the macrocyclic uroporphyrinogen III.</text>
</comment>
<dbReference type="Pfam" id="PF02602">
    <property type="entry name" value="HEM4"/>
    <property type="match status" value="1"/>
</dbReference>
<evidence type="ECO:0000256" key="1">
    <source>
        <dbReference type="ARBA" id="ARBA00004772"/>
    </source>
</evidence>
<dbReference type="EC" id="4.2.1.75" evidence="3 9"/>
<dbReference type="GO" id="GO:0006780">
    <property type="term" value="P:uroporphyrinogen III biosynthetic process"/>
    <property type="evidence" value="ECO:0007669"/>
    <property type="project" value="UniProtKB-UniRule"/>
</dbReference>
<dbReference type="InterPro" id="IPR036108">
    <property type="entry name" value="4pyrrol_syn_uPrphyn_synt_sf"/>
</dbReference>
<dbReference type="InterPro" id="IPR003754">
    <property type="entry name" value="4pyrrol_synth_uPrphyn_synth"/>
</dbReference>
<dbReference type="RefSeq" id="WP_183666076.1">
    <property type="nucleotide sequence ID" value="NZ_BAAARH010000008.1"/>
</dbReference>
<evidence type="ECO:0000256" key="3">
    <source>
        <dbReference type="ARBA" id="ARBA00013109"/>
    </source>
</evidence>
<protein>
    <recommendedName>
        <fullName evidence="7 9">Uroporphyrinogen-III synthase</fullName>
        <ecNumber evidence="3 9">4.2.1.75</ecNumber>
    </recommendedName>
</protein>
<dbReference type="EMBL" id="JACHDR010000001">
    <property type="protein sequence ID" value="MBB5513691.1"/>
    <property type="molecule type" value="Genomic_DNA"/>
</dbReference>
<keyword evidence="5 9" id="KW-0627">Porphyrin biosynthesis</keyword>
<dbReference type="Proteomes" id="UP000580797">
    <property type="component" value="Unassembled WGS sequence"/>
</dbReference>
<dbReference type="AlphaFoldDB" id="A0A7W8TY80"/>
<evidence type="ECO:0000256" key="8">
    <source>
        <dbReference type="ARBA" id="ARBA00048617"/>
    </source>
</evidence>
<comment type="caution">
    <text evidence="11">The sequence shown here is derived from an EMBL/GenBank/DDBJ whole genome shotgun (WGS) entry which is preliminary data.</text>
</comment>
<keyword evidence="4 9" id="KW-0456">Lyase</keyword>